<protein>
    <submittedName>
        <fullName evidence="2">Dioxygenase</fullName>
    </submittedName>
</protein>
<dbReference type="AlphaFoldDB" id="A0A1N7S084"/>
<reference evidence="2" key="1">
    <citation type="submission" date="2016-12" db="EMBL/GenBank/DDBJ databases">
        <authorList>
            <person name="Moulin L."/>
        </authorList>
    </citation>
    <scope>NUCLEOTIDE SEQUENCE [LARGE SCALE GENOMIC DNA]</scope>
    <source>
        <strain evidence="2">STM 7183</strain>
    </source>
</reference>
<dbReference type="SUPFAM" id="SSF54593">
    <property type="entry name" value="Glyoxalase/Bleomycin resistance protein/Dihydroxybiphenyl dioxygenase"/>
    <property type="match status" value="2"/>
</dbReference>
<dbReference type="CDD" id="cd06587">
    <property type="entry name" value="VOC"/>
    <property type="match status" value="1"/>
</dbReference>
<gene>
    <name evidence="2" type="ORF">BN2476_250043</name>
</gene>
<keyword evidence="2" id="KW-0560">Oxidoreductase</keyword>
<dbReference type="EMBL" id="CYGY02000025">
    <property type="protein sequence ID" value="SIT40723.1"/>
    <property type="molecule type" value="Genomic_DNA"/>
</dbReference>
<accession>A0A1N7S084</accession>
<name>A0A1N7S084_9BURK</name>
<dbReference type="Pfam" id="PF00903">
    <property type="entry name" value="Glyoxalase"/>
    <property type="match status" value="1"/>
</dbReference>
<dbReference type="OrthoDB" id="9804944at2"/>
<dbReference type="InterPro" id="IPR037523">
    <property type="entry name" value="VOC_core"/>
</dbReference>
<evidence type="ECO:0000313" key="3">
    <source>
        <dbReference type="Proteomes" id="UP000195569"/>
    </source>
</evidence>
<feature type="domain" description="VOC" evidence="1">
    <location>
        <begin position="9"/>
        <end position="140"/>
    </location>
</feature>
<dbReference type="InterPro" id="IPR004360">
    <property type="entry name" value="Glyas_Fos-R_dOase_dom"/>
</dbReference>
<dbReference type="Gene3D" id="3.10.180.10">
    <property type="entry name" value="2,3-Dihydroxybiphenyl 1,2-Dioxygenase, domain 1"/>
    <property type="match status" value="2"/>
</dbReference>
<sequence length="316" mass="35328">MTIQFHPRRLGHVNLWVHDLERSIRFYETVCGIALVRRERDILIGFHSNGNTHHDVGLIETSKGFDRIGRDGTVQIPKTRGMRVGLNHLGWEMENEAELVSAYRRALEVGAPQYRTLDHLISHSVYVSDPDGNVHEFYADAIPDWRVVYNLERDDEVTALWDPLKDEPSDARNYVAEPRISKVPGARLNPSHLTGATMTTSSFDAMTTFFLDVAGLVLVDRREDGDARVATFAGGIGRPDLTLVQVSRDARNGLQSFTFDLVDIADMDALRDGLQRIAGVEAQIERGTRDALVLHDPDGFELRFTNPVSEASAAPL</sequence>
<dbReference type="InterPro" id="IPR029068">
    <property type="entry name" value="Glyas_Bleomycin-R_OHBP_Dase"/>
</dbReference>
<evidence type="ECO:0000313" key="2">
    <source>
        <dbReference type="EMBL" id="SIT40723.1"/>
    </source>
</evidence>
<keyword evidence="2" id="KW-0223">Dioxygenase</keyword>
<dbReference type="InterPro" id="IPR050383">
    <property type="entry name" value="GlyoxalaseI/FosfomycinResist"/>
</dbReference>
<organism evidence="2 3">
    <name type="scientific">Paraburkholderia piptadeniae</name>
    <dbReference type="NCBI Taxonomy" id="1701573"/>
    <lineage>
        <taxon>Bacteria</taxon>
        <taxon>Pseudomonadati</taxon>
        <taxon>Pseudomonadota</taxon>
        <taxon>Betaproteobacteria</taxon>
        <taxon>Burkholderiales</taxon>
        <taxon>Burkholderiaceae</taxon>
        <taxon>Paraburkholderia</taxon>
    </lineage>
</organism>
<feature type="domain" description="VOC" evidence="1">
    <location>
        <begin position="192"/>
        <end position="307"/>
    </location>
</feature>
<evidence type="ECO:0000259" key="1">
    <source>
        <dbReference type="PROSITE" id="PS51819"/>
    </source>
</evidence>
<dbReference type="PANTHER" id="PTHR21366">
    <property type="entry name" value="GLYOXALASE FAMILY PROTEIN"/>
    <property type="match status" value="1"/>
</dbReference>
<comment type="caution">
    <text evidence="2">The sequence shown here is derived from an EMBL/GenBank/DDBJ whole genome shotgun (WGS) entry which is preliminary data.</text>
</comment>
<dbReference type="RefSeq" id="WP_087734614.1">
    <property type="nucleotide sequence ID" value="NZ_CYGY02000025.1"/>
</dbReference>
<dbReference type="GO" id="GO:0051213">
    <property type="term" value="F:dioxygenase activity"/>
    <property type="evidence" value="ECO:0007669"/>
    <property type="project" value="UniProtKB-KW"/>
</dbReference>
<proteinExistence type="predicted"/>
<dbReference type="Proteomes" id="UP000195569">
    <property type="component" value="Unassembled WGS sequence"/>
</dbReference>
<keyword evidence="3" id="KW-1185">Reference proteome</keyword>
<dbReference type="PROSITE" id="PS51819">
    <property type="entry name" value="VOC"/>
    <property type="match status" value="2"/>
</dbReference>